<dbReference type="PANTHER" id="PTHR43617">
    <property type="entry name" value="L-AMINO ACID N-ACETYLTRANSFERASE"/>
    <property type="match status" value="1"/>
</dbReference>
<comment type="catalytic activity">
    <reaction evidence="4">
        <text>1D-myo-inositol 2-(L-cysteinylamino)-2-deoxy-alpha-D-glucopyranoside + acetyl-CoA = mycothiol + CoA + H(+)</text>
        <dbReference type="Rhea" id="RHEA:26172"/>
        <dbReference type="ChEBI" id="CHEBI:15378"/>
        <dbReference type="ChEBI" id="CHEBI:16768"/>
        <dbReference type="ChEBI" id="CHEBI:57287"/>
        <dbReference type="ChEBI" id="CHEBI:57288"/>
        <dbReference type="ChEBI" id="CHEBI:58887"/>
        <dbReference type="EC" id="2.3.1.189"/>
    </reaction>
</comment>
<dbReference type="EC" id="2.3.1.189" evidence="4"/>
<keyword evidence="3 4" id="KW-0012">Acyltransferase</keyword>
<keyword evidence="2 4" id="KW-0677">Repeat</keyword>
<dbReference type="PROSITE" id="PS51186">
    <property type="entry name" value="GNAT"/>
    <property type="match status" value="2"/>
</dbReference>
<feature type="domain" description="N-acetyltransferase" evidence="5">
    <location>
        <begin position="61"/>
        <end position="186"/>
    </location>
</feature>
<sequence length="358" mass="40240">MLTRGSVARPAMLRTSWAVFRSARIANPRSTRRTSPTTRTMLTTEKISRRGIFTLSGYPGAMISQEQHRQIHHLLEQIASVDGIEPLSEHFLNGIADPSLGHRHFIRWENSVPIAIAALDVDQVELSVHPEFRGRGIGRGLIEEIRDTQPQVQFWAHGNCAAAQHLAANYGYSVIRELLVMSLSEEHLAKESEVSIPAGFFATTLSEAQRRWSSESVEDAWLAVNNEAFSWHPEQGGWDRQRLHRAQQAEWFSPDDVFFLWEENSSSQTPPLAGFHWTKWHGGADAVGEVYVVGLSPRFQGKKLGTPLLALGIRRMFLDHHAKKIILYVESDNEAAVGLYRARGFSVSEQHTVYGITS</sequence>
<dbReference type="GO" id="GO:0008999">
    <property type="term" value="F:protein-N-terminal-alanine acetyltransferase activity"/>
    <property type="evidence" value="ECO:0007669"/>
    <property type="project" value="TreeGrafter"/>
</dbReference>
<dbReference type="InterPro" id="IPR000182">
    <property type="entry name" value="GNAT_dom"/>
</dbReference>
<feature type="binding site" evidence="4">
    <location>
        <position position="234"/>
    </location>
    <ligand>
        <name>1D-myo-inositol 2-(L-cysteinylamino)-2-deoxy-alpha-D-glucopyranoside</name>
        <dbReference type="ChEBI" id="CHEBI:58887"/>
    </ligand>
</feature>
<dbReference type="HAMAP" id="MF_01698">
    <property type="entry name" value="MshD"/>
    <property type="match status" value="1"/>
</dbReference>
<comment type="subunit">
    <text evidence="4">Monomer.</text>
</comment>
<dbReference type="InterPro" id="IPR017813">
    <property type="entry name" value="Mycothiol_AcTrfase"/>
</dbReference>
<feature type="binding site" evidence="4">
    <location>
        <position position="89"/>
    </location>
    <ligand>
        <name>1D-myo-inositol 2-(L-cysteinylamino)-2-deoxy-alpha-D-glucopyranoside</name>
        <dbReference type="ChEBI" id="CHEBI:58887"/>
    </ligand>
</feature>
<organism evidence="6 7">
    <name type="scientific">Corynebacterium poyangense</name>
    <dbReference type="NCBI Taxonomy" id="2684405"/>
    <lineage>
        <taxon>Bacteria</taxon>
        <taxon>Bacillati</taxon>
        <taxon>Actinomycetota</taxon>
        <taxon>Actinomycetes</taxon>
        <taxon>Mycobacteriales</taxon>
        <taxon>Corynebacteriaceae</taxon>
        <taxon>Corynebacterium</taxon>
    </lineage>
</organism>
<dbReference type="PIRSF" id="PIRSF021524">
    <property type="entry name" value="MSH_acetyltransferase"/>
    <property type="match status" value="1"/>
</dbReference>
<evidence type="ECO:0000256" key="1">
    <source>
        <dbReference type="ARBA" id="ARBA00022679"/>
    </source>
</evidence>
<comment type="function">
    <text evidence="4">Catalyzes the transfer of acetyl from acetyl-CoA to desacetylmycothiol (Cys-GlcN-Ins) to form mycothiol.</text>
</comment>
<dbReference type="InterPro" id="IPR016181">
    <property type="entry name" value="Acyl_CoA_acyltransferase"/>
</dbReference>
<feature type="binding site" evidence="4">
    <location>
        <begin position="293"/>
        <end position="295"/>
    </location>
    <ligand>
        <name>acetyl-CoA</name>
        <dbReference type="ChEBI" id="CHEBI:57288"/>
        <label>2</label>
    </ligand>
</feature>
<feature type="domain" description="N-acetyltransferase" evidence="5">
    <location>
        <begin position="203"/>
        <end position="358"/>
    </location>
</feature>
<proteinExistence type="inferred from homology"/>
<dbReference type="GO" id="GO:0035447">
    <property type="term" value="F:mycothiol synthase activity"/>
    <property type="evidence" value="ECO:0007669"/>
    <property type="project" value="UniProtKB-UniRule"/>
</dbReference>
<feature type="binding site" evidence="4">
    <location>
        <begin position="126"/>
        <end position="128"/>
    </location>
    <ligand>
        <name>acetyl-CoA</name>
        <dbReference type="ChEBI" id="CHEBI:57288"/>
        <label>1</label>
    </ligand>
</feature>
<keyword evidence="7" id="KW-1185">Reference proteome</keyword>
<dbReference type="PANTHER" id="PTHR43617:SF31">
    <property type="entry name" value="MYCOTHIOL ACETYLTRANSFERASE"/>
    <property type="match status" value="1"/>
</dbReference>
<protein>
    <recommendedName>
        <fullName evidence="4">Mycothiol acetyltransferase</fullName>
        <shortName evidence="4">MSH acetyltransferase</shortName>
        <ecNumber evidence="4">2.3.1.189</ecNumber>
    </recommendedName>
    <alternativeName>
        <fullName evidence="4">Mycothiol synthase</fullName>
    </alternativeName>
</protein>
<feature type="binding site" evidence="4">
    <location>
        <position position="289"/>
    </location>
    <ligand>
        <name>1D-myo-inositol 2-(L-cysteinylamino)-2-deoxy-alpha-D-glucopyranoside</name>
        <dbReference type="ChEBI" id="CHEBI:58887"/>
    </ligand>
</feature>
<comment type="similarity">
    <text evidence="4">Belongs to the acetyltransferase family. MshD subfamily.</text>
</comment>
<dbReference type="AlphaFoldDB" id="A0A7H0SQX7"/>
<evidence type="ECO:0000259" key="5">
    <source>
        <dbReference type="PROSITE" id="PS51186"/>
    </source>
</evidence>
<dbReference type="Pfam" id="PF13508">
    <property type="entry name" value="Acetyltransf_7"/>
    <property type="match status" value="1"/>
</dbReference>
<dbReference type="Pfam" id="PF00583">
    <property type="entry name" value="Acetyltransf_1"/>
    <property type="match status" value="1"/>
</dbReference>
<evidence type="ECO:0000313" key="7">
    <source>
        <dbReference type="Proteomes" id="UP000516320"/>
    </source>
</evidence>
<evidence type="ECO:0000256" key="3">
    <source>
        <dbReference type="ARBA" id="ARBA00023315"/>
    </source>
</evidence>
<keyword evidence="1 4" id="KW-0808">Transferase</keyword>
<dbReference type="Proteomes" id="UP000516320">
    <property type="component" value="Chromosome"/>
</dbReference>
<feature type="binding site" evidence="4">
    <location>
        <position position="279"/>
    </location>
    <ligand>
        <name>1D-myo-inositol 2-(L-cysteinylamino)-2-deoxy-alpha-D-glucopyranoside</name>
        <dbReference type="ChEBI" id="CHEBI:58887"/>
    </ligand>
</feature>
<evidence type="ECO:0000313" key="6">
    <source>
        <dbReference type="EMBL" id="QNQ90952.1"/>
    </source>
</evidence>
<dbReference type="EMBL" id="CP046884">
    <property type="protein sequence ID" value="QNQ90952.1"/>
    <property type="molecule type" value="Genomic_DNA"/>
</dbReference>
<dbReference type="InterPro" id="IPR050276">
    <property type="entry name" value="MshD_Acetyltransferase"/>
</dbReference>
<dbReference type="CDD" id="cd04301">
    <property type="entry name" value="NAT_SF"/>
    <property type="match status" value="1"/>
</dbReference>
<dbReference type="SUPFAM" id="SSF55729">
    <property type="entry name" value="Acyl-CoA N-acyltransferases (Nat)"/>
    <property type="match status" value="1"/>
</dbReference>
<reference evidence="6 7" key="1">
    <citation type="submission" date="2019-12" db="EMBL/GenBank/DDBJ databases">
        <title>Corynebacterium sp. nov., isolated from feces of the Anser Albifrons in China.</title>
        <authorList>
            <person name="Liu Q."/>
        </authorList>
    </citation>
    <scope>NUCLEOTIDE SEQUENCE [LARGE SCALE GENOMIC DNA]</scope>
    <source>
        <strain evidence="6 7">4H37-19</strain>
    </source>
</reference>
<dbReference type="GO" id="GO:0010125">
    <property type="term" value="P:mycothiol biosynthetic process"/>
    <property type="evidence" value="ECO:0007669"/>
    <property type="project" value="UniProtKB-UniRule"/>
</dbReference>
<evidence type="ECO:0000256" key="4">
    <source>
        <dbReference type="HAMAP-Rule" id="MF_01698"/>
    </source>
</evidence>
<gene>
    <name evidence="4 6" type="primary">mshD</name>
    <name evidence="6" type="ORF">GP475_10160</name>
</gene>
<comment type="caution">
    <text evidence="4">Lacks conserved residue(s) required for the propagation of feature annotation.</text>
</comment>
<name>A0A7H0SQX7_9CORY</name>
<dbReference type="NCBIfam" id="TIGR03448">
    <property type="entry name" value="mycothiol_MshD"/>
    <property type="match status" value="1"/>
</dbReference>
<dbReference type="Gene3D" id="3.40.630.30">
    <property type="match status" value="1"/>
</dbReference>
<dbReference type="KEGG" id="cpoy:GP475_10160"/>
<feature type="binding site" evidence="4">
    <location>
        <position position="328"/>
    </location>
    <ligand>
        <name>1D-myo-inositol 2-(L-cysteinylamino)-2-deoxy-alpha-D-glucopyranoside</name>
        <dbReference type="ChEBI" id="CHEBI:58887"/>
    </ligand>
</feature>
<evidence type="ECO:0000256" key="2">
    <source>
        <dbReference type="ARBA" id="ARBA00022737"/>
    </source>
</evidence>
<accession>A0A7H0SQX7</accession>